<dbReference type="GeneID" id="300293841"/>
<dbReference type="InterPro" id="IPR000873">
    <property type="entry name" value="AMP-dep_synth/lig_dom"/>
</dbReference>
<dbReference type="PANTHER" id="PTHR43767:SF1">
    <property type="entry name" value="NONRIBOSOMAL PEPTIDE SYNTHASE PES1 (EUROFUNG)-RELATED"/>
    <property type="match status" value="1"/>
</dbReference>
<name>A0ABR6MGI4_MICEC</name>
<dbReference type="InterPro" id="IPR045851">
    <property type="entry name" value="AMP-bd_C_sf"/>
</dbReference>
<evidence type="ECO:0000259" key="1">
    <source>
        <dbReference type="Pfam" id="PF00501"/>
    </source>
</evidence>
<protein>
    <submittedName>
        <fullName evidence="3">Non-ribosomal peptide synthetase component E (Peptide arylation enzyme)</fullName>
    </submittedName>
</protein>
<dbReference type="InterPro" id="IPR042099">
    <property type="entry name" value="ANL_N_sf"/>
</dbReference>
<dbReference type="Gene3D" id="3.30.300.30">
    <property type="match status" value="1"/>
</dbReference>
<dbReference type="PROSITE" id="PS00455">
    <property type="entry name" value="AMP_BINDING"/>
    <property type="match status" value="1"/>
</dbReference>
<reference evidence="3 4" key="1">
    <citation type="submission" date="2020-08" db="EMBL/GenBank/DDBJ databases">
        <title>Sequencing the genomes of 1000 actinobacteria strains.</title>
        <authorList>
            <person name="Klenk H.-P."/>
        </authorList>
    </citation>
    <scope>NUCLEOTIDE SEQUENCE [LARGE SCALE GENOMIC DNA]</scope>
    <source>
        <strain evidence="3 4">DSM 43036</strain>
    </source>
</reference>
<evidence type="ECO:0000313" key="4">
    <source>
        <dbReference type="Proteomes" id="UP000618986"/>
    </source>
</evidence>
<dbReference type="Proteomes" id="UP000618986">
    <property type="component" value="Unassembled WGS sequence"/>
</dbReference>
<dbReference type="InterPro" id="IPR025110">
    <property type="entry name" value="AMP-bd_C"/>
</dbReference>
<proteinExistence type="predicted"/>
<dbReference type="Pfam" id="PF13193">
    <property type="entry name" value="AMP-binding_C"/>
    <property type="match status" value="1"/>
</dbReference>
<dbReference type="InterPro" id="IPR050237">
    <property type="entry name" value="ATP-dep_AMP-bd_enzyme"/>
</dbReference>
<dbReference type="EMBL" id="JACHJC010000001">
    <property type="protein sequence ID" value="MBB5113437.1"/>
    <property type="molecule type" value="Genomic_DNA"/>
</dbReference>
<sequence length="556" mass="60808">MSVTVPGVITSASDVYTPERIAAFKASGQWRGQLIVDFLDRHRRQRPDRTAVVDENGRITWAALADRVDRLAAAFVDAGLRPGEFVAVQMPNRIEFVEIYLAIQRAGLRALTMMSIYREHDVAYMLRTTGARAYIVPDTHRRFDFVAMAQRLRSQAPDLRTVIVLGEAGEGMVPYERFLAERAPAPGAFAHLRPDPDQVSKVSFTSGTTGLPKGVVHTHNTDLSPPTMIAGALGLGPETPIWMPSPIAHATGLLFGVYDSLLCGAKLVLQDQWDPQRALEMISRERATFTVSATPFIGDLVEQDNLSSYDLSSFRYFVSGGARVAPALVERARSELGCLLLRVFGQSEAPLHTLNFPDDPWEKVTGRDGRPFDGIDVTIVDPSDRTTPVPVGEVGEYSTAGPHVFLGYYGSPEATVEARDESGRYYSGDLCTVDEDGYVLYVDRMKDIVNRGGVKISALEVENLLAAHPLVQAAAVVAVPDQRLGERACAFVVTRGGAELTLAQISAFLDEMGVTRQKWPERLEVIETLPATPTGKIQKNVLRQRLTADSASSGRV</sequence>
<feature type="domain" description="AMP-binding enzyme C-terminal" evidence="2">
    <location>
        <begin position="460"/>
        <end position="536"/>
    </location>
</feature>
<gene>
    <name evidence="3" type="ORF">FHU28_003276</name>
</gene>
<keyword evidence="4" id="KW-1185">Reference proteome</keyword>
<dbReference type="Pfam" id="PF00501">
    <property type="entry name" value="AMP-binding"/>
    <property type="match status" value="1"/>
</dbReference>
<evidence type="ECO:0000259" key="2">
    <source>
        <dbReference type="Pfam" id="PF13193"/>
    </source>
</evidence>
<feature type="domain" description="AMP-dependent synthetase/ligase" evidence="1">
    <location>
        <begin position="40"/>
        <end position="409"/>
    </location>
</feature>
<dbReference type="RefSeq" id="WP_184685178.1">
    <property type="nucleotide sequence ID" value="NZ_JACHJC010000001.1"/>
</dbReference>
<dbReference type="PANTHER" id="PTHR43767">
    <property type="entry name" value="LONG-CHAIN-FATTY-ACID--COA LIGASE"/>
    <property type="match status" value="1"/>
</dbReference>
<comment type="caution">
    <text evidence="3">The sequence shown here is derived from an EMBL/GenBank/DDBJ whole genome shotgun (WGS) entry which is preliminary data.</text>
</comment>
<dbReference type="InterPro" id="IPR020845">
    <property type="entry name" value="AMP-binding_CS"/>
</dbReference>
<dbReference type="Gene3D" id="3.40.50.12780">
    <property type="entry name" value="N-terminal domain of ligase-like"/>
    <property type="match status" value="1"/>
</dbReference>
<dbReference type="SUPFAM" id="SSF56801">
    <property type="entry name" value="Acetyl-CoA synthetase-like"/>
    <property type="match status" value="1"/>
</dbReference>
<evidence type="ECO:0000313" key="3">
    <source>
        <dbReference type="EMBL" id="MBB5113437.1"/>
    </source>
</evidence>
<organism evidence="3 4">
    <name type="scientific">Micromonospora echinospora</name>
    <name type="common">Micromonospora purpurea</name>
    <dbReference type="NCBI Taxonomy" id="1877"/>
    <lineage>
        <taxon>Bacteria</taxon>
        <taxon>Bacillati</taxon>
        <taxon>Actinomycetota</taxon>
        <taxon>Actinomycetes</taxon>
        <taxon>Micromonosporales</taxon>
        <taxon>Micromonosporaceae</taxon>
        <taxon>Micromonospora</taxon>
    </lineage>
</organism>
<accession>A0ABR6MGI4</accession>